<organism evidence="1 2">
    <name type="scientific">Rickettsia amblyommatis str. Ac/Pa</name>
    <dbReference type="NCBI Taxonomy" id="1359164"/>
    <lineage>
        <taxon>Bacteria</taxon>
        <taxon>Pseudomonadati</taxon>
        <taxon>Pseudomonadota</taxon>
        <taxon>Alphaproteobacteria</taxon>
        <taxon>Rickettsiales</taxon>
        <taxon>Rickettsiaceae</taxon>
        <taxon>Rickettsieae</taxon>
        <taxon>Rickettsia</taxon>
        <taxon>spotted fever group</taxon>
    </lineage>
</organism>
<comment type="caution">
    <text evidence="1">The sequence shown here is derived from an EMBL/GenBank/DDBJ whole genome shotgun (WGS) entry which is preliminary data.</text>
</comment>
<reference evidence="1 2" key="1">
    <citation type="submission" date="2015-01" db="EMBL/GenBank/DDBJ databases">
        <title>Genome Sequencing of Rickettsiales.</title>
        <authorList>
            <person name="Daugherty S.C."/>
            <person name="Su Q."/>
            <person name="Abolude K."/>
            <person name="Beier-Sexton M."/>
            <person name="Carlyon J.A."/>
            <person name="Carter R."/>
            <person name="Day N.P."/>
            <person name="Dumler S.J."/>
            <person name="Dyachenko V."/>
            <person name="Godinez A."/>
            <person name="Kurtti T.J."/>
            <person name="Lichay M."/>
            <person name="Mullins K.E."/>
            <person name="Ott S."/>
            <person name="Pappas-Brown V."/>
            <person name="Paris D.H."/>
            <person name="Patel P."/>
            <person name="Richards A.L."/>
            <person name="Sadzewicz L."/>
            <person name="Sears K."/>
            <person name="Seidman D."/>
            <person name="Sengamalay N."/>
            <person name="Stenos J."/>
            <person name="Tallon L.J."/>
            <person name="Vincent G."/>
            <person name="Fraser C.M."/>
            <person name="Munderloh U."/>
            <person name="Dunning-Hotopp J.C."/>
        </authorList>
    </citation>
    <scope>NUCLEOTIDE SEQUENCE [LARGE SCALE GENOMIC DNA]</scope>
    <source>
        <strain evidence="1 2">Ac/Pa</strain>
    </source>
</reference>
<gene>
    <name evidence="1" type="ORF">APHACPA_0065</name>
</gene>
<evidence type="ECO:0000313" key="2">
    <source>
        <dbReference type="Proteomes" id="UP000033556"/>
    </source>
</evidence>
<dbReference type="PATRIC" id="fig|1359164.3.peg.65"/>
<sequence length="39" mass="4771">MIITMKHGKCHFMTLFSFDLAEKFELNIEALYIKNYHYE</sequence>
<dbReference type="Proteomes" id="UP000033556">
    <property type="component" value="Unassembled WGS sequence"/>
</dbReference>
<protein>
    <submittedName>
        <fullName evidence="1">Uncharacterized protein</fullName>
    </submittedName>
</protein>
<name>A0A0F3MZA4_RICAM</name>
<accession>A0A0F3MZA4</accession>
<proteinExistence type="predicted"/>
<keyword evidence="2" id="KW-1185">Reference proteome</keyword>
<dbReference type="EMBL" id="LANR01000001">
    <property type="protein sequence ID" value="KJV61065.1"/>
    <property type="molecule type" value="Genomic_DNA"/>
</dbReference>
<evidence type="ECO:0000313" key="1">
    <source>
        <dbReference type="EMBL" id="KJV61065.1"/>
    </source>
</evidence>
<dbReference type="AlphaFoldDB" id="A0A0F3MZA4"/>